<dbReference type="AlphaFoldDB" id="A0A8H7CF05"/>
<dbReference type="Proteomes" id="UP000620124">
    <property type="component" value="Unassembled WGS sequence"/>
</dbReference>
<dbReference type="OrthoDB" id="2631350at2759"/>
<evidence type="ECO:0000313" key="2">
    <source>
        <dbReference type="Proteomes" id="UP000620124"/>
    </source>
</evidence>
<dbReference type="InterPro" id="IPR032675">
    <property type="entry name" value="LRR_dom_sf"/>
</dbReference>
<dbReference type="SUPFAM" id="SSF52047">
    <property type="entry name" value="RNI-like"/>
    <property type="match status" value="1"/>
</dbReference>
<sequence length="515" mass="57978">MRPKTHQVSHYPLLALTARDQCLRNQDLLAEILSSGARNSTDLASTRRTLYSAALTSKFFSECAVKLLWRRLSHILPLLRLLPTFRLEGEVYILPDLVTEEEWAVVHRYAAYVRDIGFTPHSRGDSLGNRVSLDPSVYVLLAMHGRPLFPNLRRLVLLTKGYIAEMLLCLSSSIKSLTLESVSDIWAETFLDRLASDGAHLSYLSLGNYHRPNPLLSKSIAFQTLRVLELRGMDKDIAAAQLTEVGSLPALQSFATDMVGWDGLELTSVARQGLFRTLTDLKINATPARLYHNIPDFLSVTSSGEMQSLSIGTSIGERWEATTHSAAILSAIMRCIGARWATTLRHLDIHRIAGGPDDLAPLEEVTGLQKVSLKCVLHEPLSHPRILSVIRTWTNLRTLEIDGPGAEADVVFLRFLAEHCPALRMLRVAYTAAPPPPLDVTAPMTSHLLEELWFVPPGRGDIWNRTKITRLAQYFDHFFPHLICIRGEGHMWWEEVEQLVFKYQDRRHTNSQTLM</sequence>
<name>A0A8H7CF05_9AGAR</name>
<gene>
    <name evidence="1" type="ORF">MVEN_02306800</name>
</gene>
<evidence type="ECO:0000313" key="1">
    <source>
        <dbReference type="EMBL" id="KAF7334016.1"/>
    </source>
</evidence>
<accession>A0A8H7CF05</accession>
<protein>
    <recommendedName>
        <fullName evidence="3">F-box domain-containing protein</fullName>
    </recommendedName>
</protein>
<evidence type="ECO:0008006" key="3">
    <source>
        <dbReference type="Google" id="ProtNLM"/>
    </source>
</evidence>
<dbReference type="Gene3D" id="3.80.10.10">
    <property type="entry name" value="Ribonuclease Inhibitor"/>
    <property type="match status" value="1"/>
</dbReference>
<keyword evidence="2" id="KW-1185">Reference proteome</keyword>
<comment type="caution">
    <text evidence="1">The sequence shown here is derived from an EMBL/GenBank/DDBJ whole genome shotgun (WGS) entry which is preliminary data.</text>
</comment>
<dbReference type="EMBL" id="JACAZI010000027">
    <property type="protein sequence ID" value="KAF7334016.1"/>
    <property type="molecule type" value="Genomic_DNA"/>
</dbReference>
<proteinExistence type="predicted"/>
<reference evidence="1" key="1">
    <citation type="submission" date="2020-05" db="EMBL/GenBank/DDBJ databases">
        <title>Mycena genomes resolve the evolution of fungal bioluminescence.</title>
        <authorList>
            <person name="Tsai I.J."/>
        </authorList>
    </citation>
    <scope>NUCLEOTIDE SEQUENCE</scope>
    <source>
        <strain evidence="1">CCC161011</strain>
    </source>
</reference>
<organism evidence="1 2">
    <name type="scientific">Mycena venus</name>
    <dbReference type="NCBI Taxonomy" id="2733690"/>
    <lineage>
        <taxon>Eukaryota</taxon>
        <taxon>Fungi</taxon>
        <taxon>Dikarya</taxon>
        <taxon>Basidiomycota</taxon>
        <taxon>Agaricomycotina</taxon>
        <taxon>Agaricomycetes</taxon>
        <taxon>Agaricomycetidae</taxon>
        <taxon>Agaricales</taxon>
        <taxon>Marasmiineae</taxon>
        <taxon>Mycenaceae</taxon>
        <taxon>Mycena</taxon>
    </lineage>
</organism>